<comment type="caution">
    <text evidence="1">The sequence shown here is derived from an EMBL/GenBank/DDBJ whole genome shotgun (WGS) entry which is preliminary data.</text>
</comment>
<protein>
    <submittedName>
        <fullName evidence="1">Uncharacterized protein</fullName>
    </submittedName>
</protein>
<organism evidence="1">
    <name type="scientific">Actinoplanes campanulatus</name>
    <dbReference type="NCBI Taxonomy" id="113559"/>
    <lineage>
        <taxon>Bacteria</taxon>
        <taxon>Bacillati</taxon>
        <taxon>Actinomycetota</taxon>
        <taxon>Actinomycetes</taxon>
        <taxon>Micromonosporales</taxon>
        <taxon>Micromonosporaceae</taxon>
        <taxon>Actinoplanes</taxon>
    </lineage>
</organism>
<dbReference type="RefSeq" id="WP_204296905.1">
    <property type="nucleotide sequence ID" value="NZ_BAAAGQ010000006.1"/>
</dbReference>
<dbReference type="EMBL" id="BOMF01000076">
    <property type="protein sequence ID" value="GID46628.1"/>
    <property type="molecule type" value="Genomic_DNA"/>
</dbReference>
<accession>A0ABQ3WK65</accession>
<reference evidence="1" key="1">
    <citation type="submission" date="2021-01" db="EMBL/GenBank/DDBJ databases">
        <title>Whole genome shotgun sequence of Actinoplanes capillaceus NBRC 16408.</title>
        <authorList>
            <person name="Komaki H."/>
            <person name="Tamura T."/>
        </authorList>
    </citation>
    <scope>NUCLEOTIDE SEQUENCE [LARGE SCALE GENOMIC DNA]</scope>
    <source>
        <strain evidence="1">NBRC 16408</strain>
    </source>
</reference>
<sequence>MLVPDQPPVSRRRKIIGLATTALVLTGAGVLAWTENPSATERNGVYTCVTDGSQTEEEKATTLGLCYGEAMDKINRKPLPSPASNDLAAASRVWRALLDAICTPGVGDFICRAPRPATEADVDMVRQELHDQGFPDALVRLARPNDPAPPGAIMYAVTLPSGACIATYAEMGGEGPHSAGISGPLLDGRCLTP</sequence>
<evidence type="ECO:0000313" key="1">
    <source>
        <dbReference type="EMBL" id="GID46628.1"/>
    </source>
</evidence>
<name>A0ABQ3WK65_9ACTN</name>
<proteinExistence type="predicted"/>
<gene>
    <name evidence="1" type="ORF">Aca07nite_39030</name>
</gene>